<sequence>MLLKNCFKGSTTDLDKVCSPQETVARVGEVLERYGGVLSENKRIDTGRLGIPVYMSCCGPKALDLLPGRKQMGKGASPEQAQASALMELTERFSFFAFWQDGHSCETCTWTEAKARYGDALIPIEHILDSVGDDLDPDLAENLLDLLAWRFAKVWDLALEREVYAPVDWFRLLNEYNGSCAGNTNEEAILQGLCEVIERHVCARIDDRTPELPTIDPDSCTDPTLRALLDTFEANGIRVWLKDFSYGLPAPTVGALAYDPQTFPESSEIVFTAGTASSPDKAAIRALTEVAQLAGDFQTSSNYEASGLSKYTSLDECAWLTWGRACSLNSLPDITDENIAHEIRTLARSLDRQGLRAYAADMTHPDLTIPAFYTFITGCDFRERTRHPSLGLFVGRRLAEDTPVEEARPGLQILEALQPEAPYVPFFQGLLALREDAPGQAMTCFAATAGLQPGREERALVDFYLGYSASLINDWETTATALDRSLAASRSHAAFNLRGVAAFKQAQYAEARKHFEQALAEDSGSAMDIANVGMCALKLGDRQEAITWLQTALELDPGIEFARETLAGLLNT</sequence>
<proteinExistence type="predicted"/>
<evidence type="ECO:0000313" key="3">
    <source>
        <dbReference type="EMBL" id="ACV69022.1"/>
    </source>
</evidence>
<reference evidence="4" key="1">
    <citation type="submission" date="2009-09" db="EMBL/GenBank/DDBJ databases">
        <title>The complete chromosome of Desulfohalobium retbaense DSM 5692.</title>
        <authorList>
            <consortium name="US DOE Joint Genome Institute (JGI-PGF)"/>
            <person name="Lucas S."/>
            <person name="Copeland A."/>
            <person name="Lapidus A."/>
            <person name="Glavina del Rio T."/>
            <person name="Dalin E."/>
            <person name="Tice H."/>
            <person name="Bruce D."/>
            <person name="Goodwin L."/>
            <person name="Pitluck S."/>
            <person name="Kyrpides N."/>
            <person name="Mavromatis K."/>
            <person name="Ivanova N."/>
            <person name="Mikhailova N."/>
            <person name="Munk A.C."/>
            <person name="Brettin T."/>
            <person name="Detter J.C."/>
            <person name="Han C."/>
            <person name="Tapia R."/>
            <person name="Larimer F."/>
            <person name="Land M."/>
            <person name="Hauser L."/>
            <person name="Markowitz V."/>
            <person name="Cheng J.-F."/>
            <person name="Hugenholtz P."/>
            <person name="Woyke T."/>
            <person name="Wu D."/>
            <person name="Spring S."/>
            <person name="Klenk H.-P."/>
            <person name="Eisen J.A."/>
        </authorList>
    </citation>
    <scope>NUCLEOTIDE SEQUENCE [LARGE SCALE GENOMIC DNA]</scope>
    <source>
        <strain evidence="4">DSM 5692</strain>
    </source>
</reference>
<feature type="domain" description="YcaO" evidence="2">
    <location>
        <begin position="73"/>
        <end position="415"/>
    </location>
</feature>
<dbReference type="NCBIfam" id="TIGR00702">
    <property type="entry name" value="YcaO-type kinase domain"/>
    <property type="match status" value="1"/>
</dbReference>
<gene>
    <name evidence="3" type="ordered locus">Dret_1738</name>
</gene>
<dbReference type="Gene3D" id="1.25.40.10">
    <property type="entry name" value="Tetratricopeptide repeat domain"/>
    <property type="match status" value="1"/>
</dbReference>
<organism evidence="3 4">
    <name type="scientific">Desulfohalobium retbaense (strain ATCC 49708 / DSM 5692 / JCM 16813 / HR100)</name>
    <dbReference type="NCBI Taxonomy" id="485915"/>
    <lineage>
        <taxon>Bacteria</taxon>
        <taxon>Pseudomonadati</taxon>
        <taxon>Thermodesulfobacteriota</taxon>
        <taxon>Desulfovibrionia</taxon>
        <taxon>Desulfovibrionales</taxon>
        <taxon>Desulfohalobiaceae</taxon>
        <taxon>Desulfohalobium</taxon>
    </lineage>
</organism>
<dbReference type="KEGG" id="drt:Dret_1738"/>
<dbReference type="STRING" id="485915.Dret_1738"/>
<evidence type="ECO:0000313" key="4">
    <source>
        <dbReference type="Proteomes" id="UP000001052"/>
    </source>
</evidence>
<dbReference type="eggNOG" id="COG1944">
    <property type="taxonomic scope" value="Bacteria"/>
</dbReference>
<dbReference type="SUPFAM" id="SSF48452">
    <property type="entry name" value="TPR-like"/>
    <property type="match status" value="1"/>
</dbReference>
<dbReference type="PANTHER" id="PTHR37809">
    <property type="entry name" value="RIBOSOMAL PROTEIN S12 METHYLTHIOTRANSFERASE ACCESSORY FACTOR YCAO"/>
    <property type="match status" value="1"/>
</dbReference>
<dbReference type="InterPro" id="IPR019734">
    <property type="entry name" value="TPR_rpt"/>
</dbReference>
<dbReference type="Pfam" id="PF14559">
    <property type="entry name" value="TPR_19"/>
    <property type="match status" value="1"/>
</dbReference>
<dbReference type="RefSeq" id="WP_015752165.1">
    <property type="nucleotide sequence ID" value="NC_013223.1"/>
</dbReference>
<dbReference type="HOGENOM" id="CLU_473066_0_0_7"/>
<dbReference type="InterPro" id="IPR011990">
    <property type="entry name" value="TPR-like_helical_dom_sf"/>
</dbReference>
<dbReference type="OrthoDB" id="5380721at2"/>
<feature type="repeat" description="TPR" evidence="1">
    <location>
        <begin position="526"/>
        <end position="559"/>
    </location>
</feature>
<dbReference type="PROSITE" id="PS50005">
    <property type="entry name" value="TPR"/>
    <property type="match status" value="1"/>
</dbReference>
<dbReference type="Proteomes" id="UP000001052">
    <property type="component" value="Chromosome"/>
</dbReference>
<dbReference type="InterPro" id="IPR003776">
    <property type="entry name" value="YcaO-like_dom"/>
</dbReference>
<dbReference type="Pfam" id="PF02624">
    <property type="entry name" value="YcaO"/>
    <property type="match status" value="1"/>
</dbReference>
<dbReference type="PANTHER" id="PTHR37809:SF1">
    <property type="entry name" value="RIBOSOMAL PROTEIN S12 METHYLTHIOTRANSFERASE ACCESSORY FACTOR YCAO"/>
    <property type="match status" value="1"/>
</dbReference>
<dbReference type="SMART" id="SM00028">
    <property type="entry name" value="TPR"/>
    <property type="match status" value="2"/>
</dbReference>
<dbReference type="EMBL" id="CP001734">
    <property type="protein sequence ID" value="ACV69022.1"/>
    <property type="molecule type" value="Genomic_DNA"/>
</dbReference>
<keyword evidence="1" id="KW-0802">TPR repeat</keyword>
<dbReference type="Gene3D" id="3.30.160.660">
    <property type="match status" value="1"/>
</dbReference>
<evidence type="ECO:0000256" key="1">
    <source>
        <dbReference type="PROSITE-ProRule" id="PRU00339"/>
    </source>
</evidence>
<dbReference type="AlphaFoldDB" id="C8X3M5"/>
<reference evidence="3 4" key="2">
    <citation type="journal article" date="2010" name="Stand. Genomic Sci.">
        <title>Complete genome sequence of Desulfohalobium retbaense type strain (HR(100)).</title>
        <authorList>
            <person name="Spring S."/>
            <person name="Nolan M."/>
            <person name="Lapidus A."/>
            <person name="Glavina Del Rio T."/>
            <person name="Copeland A."/>
            <person name="Tice H."/>
            <person name="Cheng J.F."/>
            <person name="Lucas S."/>
            <person name="Land M."/>
            <person name="Chen F."/>
            <person name="Bruce D."/>
            <person name="Goodwin L."/>
            <person name="Pitluck S."/>
            <person name="Ivanova N."/>
            <person name="Mavromatis K."/>
            <person name="Mikhailova N."/>
            <person name="Pati A."/>
            <person name="Chen A."/>
            <person name="Palaniappan K."/>
            <person name="Hauser L."/>
            <person name="Chang Y.J."/>
            <person name="Jeffries C.D."/>
            <person name="Munk C."/>
            <person name="Kiss H."/>
            <person name="Chain P."/>
            <person name="Han C."/>
            <person name="Brettin T."/>
            <person name="Detter J.C."/>
            <person name="Schuler E."/>
            <person name="Goker M."/>
            <person name="Rohde M."/>
            <person name="Bristow J."/>
            <person name="Eisen J.A."/>
            <person name="Markowitz V."/>
            <person name="Hugenholtz P."/>
            <person name="Kyrpides N.C."/>
            <person name="Klenk H.P."/>
        </authorList>
    </citation>
    <scope>NUCLEOTIDE SEQUENCE [LARGE SCALE GENOMIC DNA]</scope>
    <source>
        <strain evidence="3 4">DSM 5692</strain>
    </source>
</reference>
<dbReference type="PROSITE" id="PS51664">
    <property type="entry name" value="YCAO"/>
    <property type="match status" value="1"/>
</dbReference>
<name>C8X3M5_DESRD</name>
<keyword evidence="4" id="KW-1185">Reference proteome</keyword>
<accession>C8X3M5</accession>
<protein>
    <recommendedName>
        <fullName evidence="2">YcaO domain-containing protein</fullName>
    </recommendedName>
</protein>
<dbReference type="eggNOG" id="COG0457">
    <property type="taxonomic scope" value="Bacteria"/>
</dbReference>
<evidence type="ECO:0000259" key="2">
    <source>
        <dbReference type="PROSITE" id="PS51664"/>
    </source>
</evidence>